<dbReference type="Gene3D" id="2.170.150.20">
    <property type="entry name" value="Peptide methionine sulfoxide reductase"/>
    <property type="match status" value="1"/>
</dbReference>
<evidence type="ECO:0000256" key="7">
    <source>
        <dbReference type="ARBA" id="ARBA00048488"/>
    </source>
</evidence>
<evidence type="ECO:0000256" key="6">
    <source>
        <dbReference type="ARBA" id="ARBA00023002"/>
    </source>
</evidence>
<dbReference type="AlphaFoldDB" id="A0A1G2BA87"/>
<dbReference type="NCBIfam" id="TIGR00357">
    <property type="entry name" value="peptide-methionine (R)-S-oxide reductase MsrB"/>
    <property type="match status" value="1"/>
</dbReference>
<keyword evidence="4" id="KW-0479">Metal-binding</keyword>
<evidence type="ECO:0000313" key="10">
    <source>
        <dbReference type="Proteomes" id="UP000176952"/>
    </source>
</evidence>
<dbReference type="PANTHER" id="PTHR10173">
    <property type="entry name" value="METHIONINE SULFOXIDE REDUCTASE"/>
    <property type="match status" value="1"/>
</dbReference>
<dbReference type="Pfam" id="PF01641">
    <property type="entry name" value="SelR"/>
    <property type="match status" value="1"/>
</dbReference>
<dbReference type="PANTHER" id="PTHR10173:SF52">
    <property type="entry name" value="METHIONINE-R-SULFOXIDE REDUCTASE B1"/>
    <property type="match status" value="1"/>
</dbReference>
<comment type="similarity">
    <text evidence="2">Belongs to the MsrB Met sulfoxide reductase family.</text>
</comment>
<name>A0A1G2BA87_9BACT</name>
<dbReference type="GO" id="GO:0033743">
    <property type="term" value="F:peptide-methionine (R)-S-oxide reductase activity"/>
    <property type="evidence" value="ECO:0007669"/>
    <property type="project" value="UniProtKB-EC"/>
</dbReference>
<dbReference type="FunFam" id="2.170.150.20:FF:000001">
    <property type="entry name" value="Peptide methionine sulfoxide reductase MsrB"/>
    <property type="match status" value="1"/>
</dbReference>
<evidence type="ECO:0000256" key="1">
    <source>
        <dbReference type="ARBA" id="ARBA00001947"/>
    </source>
</evidence>
<dbReference type="SUPFAM" id="SSF51316">
    <property type="entry name" value="Mss4-like"/>
    <property type="match status" value="1"/>
</dbReference>
<dbReference type="GO" id="GO:0006979">
    <property type="term" value="P:response to oxidative stress"/>
    <property type="evidence" value="ECO:0007669"/>
    <property type="project" value="InterPro"/>
</dbReference>
<dbReference type="STRING" id="1798542.A3F54_01585"/>
<organism evidence="9 10">
    <name type="scientific">Candidatus Kerfeldbacteria bacterium RIFCSPHIGHO2_12_FULL_48_17</name>
    <dbReference type="NCBI Taxonomy" id="1798542"/>
    <lineage>
        <taxon>Bacteria</taxon>
        <taxon>Candidatus Kerfeldiibacteriota</taxon>
    </lineage>
</organism>
<gene>
    <name evidence="9" type="ORF">A3F54_01585</name>
</gene>
<dbReference type="InterPro" id="IPR011057">
    <property type="entry name" value="Mss4-like_sf"/>
</dbReference>
<sequence>MPKTENEWKKKLTPEQYRVLREKGTEQAFTGAYTDNKDDGMYHCAGCGAALFASDNKFESGTGWPSFDRAAAEGAVKLKTDMAHGMTRTEVVCAKCGGHLGHVFNDGPKETTCQRFCINSTALDFEKKNNVV</sequence>
<evidence type="ECO:0000256" key="5">
    <source>
        <dbReference type="ARBA" id="ARBA00022833"/>
    </source>
</evidence>
<evidence type="ECO:0000256" key="3">
    <source>
        <dbReference type="ARBA" id="ARBA00012499"/>
    </source>
</evidence>
<protein>
    <recommendedName>
        <fullName evidence="3">peptide-methionine (R)-S-oxide reductase</fullName>
        <ecNumber evidence="3">1.8.4.12</ecNumber>
    </recommendedName>
</protein>
<dbReference type="PROSITE" id="PS51790">
    <property type="entry name" value="MSRB"/>
    <property type="match status" value="1"/>
</dbReference>
<keyword evidence="5" id="KW-0862">Zinc</keyword>
<dbReference type="EC" id="1.8.4.12" evidence="3"/>
<reference evidence="9 10" key="1">
    <citation type="journal article" date="2016" name="Nat. Commun.">
        <title>Thousands of microbial genomes shed light on interconnected biogeochemical processes in an aquifer system.</title>
        <authorList>
            <person name="Anantharaman K."/>
            <person name="Brown C.T."/>
            <person name="Hug L.A."/>
            <person name="Sharon I."/>
            <person name="Castelle C.J."/>
            <person name="Probst A.J."/>
            <person name="Thomas B.C."/>
            <person name="Singh A."/>
            <person name="Wilkins M.J."/>
            <person name="Karaoz U."/>
            <person name="Brodie E.L."/>
            <person name="Williams K.H."/>
            <person name="Hubbard S.S."/>
            <person name="Banfield J.F."/>
        </authorList>
    </citation>
    <scope>NUCLEOTIDE SEQUENCE [LARGE SCALE GENOMIC DNA]</scope>
</reference>
<dbReference type="InterPro" id="IPR028427">
    <property type="entry name" value="Met_Sox_Rdtase_MsrB"/>
</dbReference>
<feature type="domain" description="MsrB" evidence="8">
    <location>
        <begin position="5"/>
        <end position="128"/>
    </location>
</feature>
<comment type="caution">
    <text evidence="9">The sequence shown here is derived from an EMBL/GenBank/DDBJ whole genome shotgun (WGS) entry which is preliminary data.</text>
</comment>
<dbReference type="Proteomes" id="UP000176952">
    <property type="component" value="Unassembled WGS sequence"/>
</dbReference>
<evidence type="ECO:0000256" key="4">
    <source>
        <dbReference type="ARBA" id="ARBA00022723"/>
    </source>
</evidence>
<dbReference type="GO" id="GO:0005737">
    <property type="term" value="C:cytoplasm"/>
    <property type="evidence" value="ECO:0007669"/>
    <property type="project" value="TreeGrafter"/>
</dbReference>
<dbReference type="InterPro" id="IPR002579">
    <property type="entry name" value="Met_Sox_Rdtase_MsrB_dom"/>
</dbReference>
<comment type="catalytic activity">
    <reaction evidence="7">
        <text>L-methionyl-[protein] + [thioredoxin]-disulfide + H2O = L-methionyl-(R)-S-oxide-[protein] + [thioredoxin]-dithiol</text>
        <dbReference type="Rhea" id="RHEA:24164"/>
        <dbReference type="Rhea" id="RHEA-COMP:10698"/>
        <dbReference type="Rhea" id="RHEA-COMP:10700"/>
        <dbReference type="Rhea" id="RHEA-COMP:12313"/>
        <dbReference type="Rhea" id="RHEA-COMP:12314"/>
        <dbReference type="ChEBI" id="CHEBI:15377"/>
        <dbReference type="ChEBI" id="CHEBI:16044"/>
        <dbReference type="ChEBI" id="CHEBI:29950"/>
        <dbReference type="ChEBI" id="CHEBI:45764"/>
        <dbReference type="ChEBI" id="CHEBI:50058"/>
        <dbReference type="EC" id="1.8.4.12"/>
    </reaction>
</comment>
<dbReference type="GO" id="GO:0030091">
    <property type="term" value="P:protein repair"/>
    <property type="evidence" value="ECO:0007669"/>
    <property type="project" value="InterPro"/>
</dbReference>
<comment type="cofactor">
    <cofactor evidence="1">
        <name>Zn(2+)</name>
        <dbReference type="ChEBI" id="CHEBI:29105"/>
    </cofactor>
</comment>
<dbReference type="GO" id="GO:0046872">
    <property type="term" value="F:metal ion binding"/>
    <property type="evidence" value="ECO:0007669"/>
    <property type="project" value="UniProtKB-KW"/>
</dbReference>
<keyword evidence="6" id="KW-0560">Oxidoreductase</keyword>
<evidence type="ECO:0000313" key="9">
    <source>
        <dbReference type="EMBL" id="OGY85117.1"/>
    </source>
</evidence>
<dbReference type="EMBL" id="MHKD01000005">
    <property type="protein sequence ID" value="OGY85117.1"/>
    <property type="molecule type" value="Genomic_DNA"/>
</dbReference>
<evidence type="ECO:0000256" key="2">
    <source>
        <dbReference type="ARBA" id="ARBA00007174"/>
    </source>
</evidence>
<proteinExistence type="inferred from homology"/>
<evidence type="ECO:0000259" key="8">
    <source>
        <dbReference type="PROSITE" id="PS51790"/>
    </source>
</evidence>
<accession>A0A1G2BA87</accession>